<evidence type="ECO:0000256" key="5">
    <source>
        <dbReference type="ARBA" id="ARBA00022723"/>
    </source>
</evidence>
<evidence type="ECO:0000256" key="8">
    <source>
        <dbReference type="ARBA" id="ARBA00023235"/>
    </source>
</evidence>
<evidence type="ECO:0000256" key="12">
    <source>
        <dbReference type="PIRSR" id="PIRSR001492-2"/>
    </source>
</evidence>
<name>A0A173YQG9_9FIRM</name>
<dbReference type="Gene3D" id="3.40.720.10">
    <property type="entry name" value="Alkaline Phosphatase, subunit A"/>
    <property type="match status" value="1"/>
</dbReference>
<evidence type="ECO:0000256" key="11">
    <source>
        <dbReference type="PIRSR" id="PIRSR001492-1"/>
    </source>
</evidence>
<feature type="binding site" evidence="10 12">
    <location>
        <begin position="157"/>
        <end position="158"/>
    </location>
    <ligand>
        <name>substrate</name>
    </ligand>
</feature>
<comment type="similarity">
    <text evidence="3 10">Belongs to the BPG-independent phosphoglycerate mutase family.</text>
</comment>
<dbReference type="PANTHER" id="PTHR31637:SF0">
    <property type="entry name" value="2,3-BISPHOSPHOGLYCERATE-INDEPENDENT PHOSPHOGLYCERATE MUTASE"/>
    <property type="match status" value="1"/>
</dbReference>
<dbReference type="SUPFAM" id="SSF53649">
    <property type="entry name" value="Alkaline phosphatase-like"/>
    <property type="match status" value="1"/>
</dbReference>
<evidence type="ECO:0000256" key="1">
    <source>
        <dbReference type="ARBA" id="ARBA00000370"/>
    </source>
</evidence>
<dbReference type="GO" id="GO:0030145">
    <property type="term" value="F:manganese ion binding"/>
    <property type="evidence" value="ECO:0007669"/>
    <property type="project" value="UniProtKB-UniRule"/>
</dbReference>
<gene>
    <name evidence="10 16" type="primary">gpmI</name>
    <name evidence="16" type="ORF">ERS852385_01037</name>
</gene>
<dbReference type="GO" id="GO:0005829">
    <property type="term" value="C:cytosol"/>
    <property type="evidence" value="ECO:0007669"/>
    <property type="project" value="TreeGrafter"/>
</dbReference>
<dbReference type="PANTHER" id="PTHR31637">
    <property type="entry name" value="2,3-BISPHOSPHOGLYCERATE-INDEPENDENT PHOSPHOGLYCERATE MUTASE"/>
    <property type="match status" value="1"/>
</dbReference>
<evidence type="ECO:0000256" key="13">
    <source>
        <dbReference type="PIRSR" id="PIRSR001492-3"/>
    </source>
</evidence>
<feature type="binding site" evidence="10 12">
    <location>
        <position position="127"/>
    </location>
    <ligand>
        <name>substrate</name>
    </ligand>
</feature>
<comment type="catalytic activity">
    <reaction evidence="1 10">
        <text>(2R)-2-phosphoglycerate = (2R)-3-phosphoglycerate</text>
        <dbReference type="Rhea" id="RHEA:15901"/>
        <dbReference type="ChEBI" id="CHEBI:58272"/>
        <dbReference type="ChEBI" id="CHEBI:58289"/>
        <dbReference type="EC" id="5.4.2.12"/>
    </reaction>
</comment>
<feature type="domain" description="BPG-independent PGAM N-terminal" evidence="15">
    <location>
        <begin position="86"/>
        <end position="296"/>
    </location>
</feature>
<dbReference type="FunFam" id="3.40.1450.10:FF:000001">
    <property type="entry name" value="2,3-bisphosphoglycerate-independent phosphoglycerate mutase"/>
    <property type="match status" value="1"/>
</dbReference>
<dbReference type="InterPro" id="IPR005995">
    <property type="entry name" value="Pgm_bpd_ind"/>
</dbReference>
<accession>A0A173YQG9</accession>
<feature type="domain" description="Metalloenzyme" evidence="14">
    <location>
        <begin position="8"/>
        <end position="496"/>
    </location>
</feature>
<dbReference type="UniPathway" id="UPA00109">
    <property type="reaction ID" value="UER00186"/>
</dbReference>
<proteinExistence type="inferred from homology"/>
<feature type="binding site" evidence="10 12">
    <location>
        <position position="333"/>
    </location>
    <ligand>
        <name>substrate</name>
    </ligand>
</feature>
<feature type="binding site" evidence="10 13">
    <location>
        <position position="66"/>
    </location>
    <ligand>
        <name>Mn(2+)</name>
        <dbReference type="ChEBI" id="CHEBI:29035"/>
        <label>2</label>
    </ligand>
</feature>
<keyword evidence="5 10" id="KW-0479">Metal-binding</keyword>
<evidence type="ECO:0000256" key="10">
    <source>
        <dbReference type="HAMAP-Rule" id="MF_01038"/>
    </source>
</evidence>
<dbReference type="GO" id="GO:0004619">
    <property type="term" value="F:phosphoglycerate mutase activity"/>
    <property type="evidence" value="ECO:0007669"/>
    <property type="project" value="UniProtKB-UniRule"/>
</dbReference>
<feature type="binding site" evidence="10 13">
    <location>
        <position position="442"/>
    </location>
    <ligand>
        <name>Mn(2+)</name>
        <dbReference type="ChEBI" id="CHEBI:29035"/>
        <label>2</label>
    </ligand>
</feature>
<dbReference type="InterPro" id="IPR017850">
    <property type="entry name" value="Alkaline_phosphatase_core_sf"/>
</dbReference>
<comment type="subunit">
    <text evidence="10">Monomer.</text>
</comment>
<evidence type="ECO:0000256" key="2">
    <source>
        <dbReference type="ARBA" id="ARBA00004798"/>
    </source>
</evidence>
<dbReference type="GO" id="GO:0006096">
    <property type="term" value="P:glycolytic process"/>
    <property type="evidence" value="ECO:0007669"/>
    <property type="project" value="UniProtKB-UniRule"/>
</dbReference>
<dbReference type="InterPro" id="IPR036646">
    <property type="entry name" value="PGAM_B_sf"/>
</dbReference>
<keyword evidence="17" id="KW-1185">Reference proteome</keyword>
<keyword evidence="8 10" id="KW-0413">Isomerase</keyword>
<dbReference type="InterPro" id="IPR006124">
    <property type="entry name" value="Metalloenzyme"/>
</dbReference>
<keyword evidence="6 10" id="KW-0324">Glycolysis</keyword>
<comment type="function">
    <text evidence="10">Catalyzes the interconversion of 2-phosphoglycerate and 3-phosphoglycerate.</text>
</comment>
<dbReference type="Proteomes" id="UP000095546">
    <property type="component" value="Unassembled WGS sequence"/>
</dbReference>
<dbReference type="Gene3D" id="3.40.1450.10">
    <property type="entry name" value="BPG-independent phosphoglycerate mutase, domain B"/>
    <property type="match status" value="1"/>
</dbReference>
<dbReference type="GO" id="GO:0006007">
    <property type="term" value="P:glucose catabolic process"/>
    <property type="evidence" value="ECO:0007669"/>
    <property type="project" value="InterPro"/>
</dbReference>
<dbReference type="STRING" id="187979.ERS852385_01037"/>
<feature type="binding site" evidence="10 13">
    <location>
        <position position="404"/>
    </location>
    <ligand>
        <name>Mn(2+)</name>
        <dbReference type="ChEBI" id="CHEBI:29035"/>
        <label>1</label>
    </ligand>
</feature>
<dbReference type="GeneID" id="83710386"/>
<dbReference type="Pfam" id="PF01676">
    <property type="entry name" value="Metalloenzyme"/>
    <property type="match status" value="1"/>
</dbReference>
<protein>
    <recommendedName>
        <fullName evidence="9 10">2,3-bisphosphoglycerate-independent phosphoglycerate mutase</fullName>
        <shortName evidence="10">BPG-independent PGAM</shortName>
        <shortName evidence="10">Phosphoglyceromutase</shortName>
        <shortName evidence="10">iPGM</shortName>
        <ecNumber evidence="4 10">5.4.2.12</ecNumber>
    </recommendedName>
</protein>
<keyword evidence="7 10" id="KW-0464">Manganese</keyword>
<dbReference type="SUPFAM" id="SSF64158">
    <property type="entry name" value="2,3-Bisphosphoglycerate-independent phosphoglycerate mutase, substrate-binding domain"/>
    <property type="match status" value="1"/>
</dbReference>
<dbReference type="eggNOG" id="COG0696">
    <property type="taxonomic scope" value="Bacteria"/>
</dbReference>
<evidence type="ECO:0000313" key="16">
    <source>
        <dbReference type="EMBL" id="CUN66412.1"/>
    </source>
</evidence>
<dbReference type="CDD" id="cd16010">
    <property type="entry name" value="iPGM"/>
    <property type="match status" value="1"/>
</dbReference>
<organism evidence="16 17">
    <name type="scientific">Mitsuokella jalaludinii</name>
    <dbReference type="NCBI Taxonomy" id="187979"/>
    <lineage>
        <taxon>Bacteria</taxon>
        <taxon>Bacillati</taxon>
        <taxon>Bacillota</taxon>
        <taxon>Negativicutes</taxon>
        <taxon>Selenomonadales</taxon>
        <taxon>Selenomonadaceae</taxon>
        <taxon>Mitsuokella</taxon>
    </lineage>
</organism>
<evidence type="ECO:0000259" key="15">
    <source>
        <dbReference type="Pfam" id="PF06415"/>
    </source>
</evidence>
<dbReference type="InterPro" id="IPR011258">
    <property type="entry name" value="BPG-indep_PGM_N"/>
</dbReference>
<evidence type="ECO:0000256" key="7">
    <source>
        <dbReference type="ARBA" id="ARBA00023211"/>
    </source>
</evidence>
<evidence type="ECO:0000313" key="17">
    <source>
        <dbReference type="Proteomes" id="UP000095546"/>
    </source>
</evidence>
<dbReference type="EMBL" id="CYYU01000005">
    <property type="protein sequence ID" value="CUN66412.1"/>
    <property type="molecule type" value="Genomic_DNA"/>
</dbReference>
<feature type="active site" description="Phosphoserine intermediate" evidence="10 11">
    <location>
        <position position="66"/>
    </location>
</feature>
<sequence length="509" mass="55518">MAKIKHAPVALIIMDGCGLGGKLDKSNAVEAAKTPVLDGLMANYNTSHLQASGEFVGLPDGQMGNSEVGHTNIGAGRLVYQQLTRITRDIKNGDFFKNEVLVKIMQDAKANGGAVHLLGLVSPGGVHSHQGHLYALLEMAKQQGVKDVYVHAFLDGRDVPPQSAQPYLEELEAKCKEIGVGTIATVAGRYYAMDRDNRWDREQKAYEAIAHAEGVVADDPVAGLKASYENGVNDEFVVPFVVKGYEGMKNGDGAIFFNFRPDRARQLTHAFVDEKFDGFERDENLKVPFATFSQYEDGMNAAVAFPPEHIDKTLGEIIQDHGLTQLRIAETEKYAHVTFFFNGGVEEPYKGEDRILVPSPKVATYDLKPEMSAVEVTDKVCEAIRSEKYDFIILNYANCDMVGHTGVFPAVVKAVETVDSCVGRFVAAIKEVGGEVCITADHGNADKMMDYVNNQPFTKHTTNAVPFIVVSDRVKSVKDGALCDIAPTLLTLAGLDIPEEMTGKNLVEL</sequence>
<dbReference type="AlphaFoldDB" id="A0A173YQG9"/>
<feature type="binding site" evidence="10 13">
    <location>
        <position position="460"/>
    </location>
    <ligand>
        <name>Mn(2+)</name>
        <dbReference type="ChEBI" id="CHEBI:29035"/>
        <label>1</label>
    </ligand>
</feature>
<dbReference type="EC" id="5.4.2.12" evidence="4 10"/>
<evidence type="ECO:0000256" key="6">
    <source>
        <dbReference type="ARBA" id="ARBA00023152"/>
    </source>
</evidence>
<comment type="pathway">
    <text evidence="2 10">Carbohydrate degradation; glycolysis; pyruvate from D-glyceraldehyde 3-phosphate: step 3/5.</text>
</comment>
<comment type="cofactor">
    <cofactor evidence="10">
        <name>Mn(2+)</name>
        <dbReference type="ChEBI" id="CHEBI:29035"/>
    </cofactor>
    <text evidence="10">Binds 2 manganese ions per subunit.</text>
</comment>
<feature type="binding site" evidence="10 13">
    <location>
        <position position="15"/>
    </location>
    <ligand>
        <name>Mn(2+)</name>
        <dbReference type="ChEBI" id="CHEBI:29035"/>
        <label>2</label>
    </ligand>
</feature>
<dbReference type="Pfam" id="PF06415">
    <property type="entry name" value="iPGM_N"/>
    <property type="match status" value="1"/>
</dbReference>
<dbReference type="PIRSF" id="PIRSF001492">
    <property type="entry name" value="IPGAM"/>
    <property type="match status" value="1"/>
</dbReference>
<evidence type="ECO:0000256" key="3">
    <source>
        <dbReference type="ARBA" id="ARBA00008819"/>
    </source>
</evidence>
<feature type="binding site" evidence="10 12">
    <location>
        <begin position="260"/>
        <end position="263"/>
    </location>
    <ligand>
        <name>substrate</name>
    </ligand>
</feature>
<evidence type="ECO:0000259" key="14">
    <source>
        <dbReference type="Pfam" id="PF01676"/>
    </source>
</evidence>
<dbReference type="OrthoDB" id="9800863at2"/>
<dbReference type="FunFam" id="3.40.720.10:FF:000001">
    <property type="entry name" value="2,3-bisphosphoglycerate-independent phosphoglycerate mutase"/>
    <property type="match status" value="1"/>
</dbReference>
<evidence type="ECO:0000256" key="4">
    <source>
        <dbReference type="ARBA" id="ARBA00012026"/>
    </source>
</evidence>
<feature type="binding site" evidence="10 13">
    <location>
        <position position="441"/>
    </location>
    <ligand>
        <name>Mn(2+)</name>
        <dbReference type="ChEBI" id="CHEBI:29035"/>
        <label>2</label>
    </ligand>
</feature>
<dbReference type="NCBIfam" id="TIGR01307">
    <property type="entry name" value="pgm_bpd_ind"/>
    <property type="match status" value="1"/>
</dbReference>
<reference evidence="16 17" key="1">
    <citation type="submission" date="2015-09" db="EMBL/GenBank/DDBJ databases">
        <authorList>
            <consortium name="Pathogen Informatics"/>
        </authorList>
    </citation>
    <scope>NUCLEOTIDE SEQUENCE [LARGE SCALE GENOMIC DNA]</scope>
    <source>
        <strain evidence="16 17">2789STDY5608828</strain>
    </source>
</reference>
<feature type="binding site" evidence="10 12">
    <location>
        <position position="189"/>
    </location>
    <ligand>
        <name>substrate</name>
    </ligand>
</feature>
<dbReference type="GO" id="GO:0043937">
    <property type="term" value="P:regulation of sporulation"/>
    <property type="evidence" value="ECO:0007669"/>
    <property type="project" value="UniProtKB-ARBA"/>
</dbReference>
<dbReference type="HAMAP" id="MF_01038">
    <property type="entry name" value="GpmI"/>
    <property type="match status" value="1"/>
</dbReference>
<dbReference type="RefSeq" id="WP_036375784.1">
    <property type="nucleotide sequence ID" value="NZ_CABIWZ010000005.1"/>
</dbReference>
<feature type="binding site" evidence="10 12">
    <location>
        <position position="195"/>
    </location>
    <ligand>
        <name>substrate</name>
    </ligand>
</feature>
<evidence type="ECO:0000256" key="9">
    <source>
        <dbReference type="ARBA" id="ARBA00071648"/>
    </source>
</evidence>
<feature type="binding site" evidence="10 13">
    <location>
        <position position="400"/>
    </location>
    <ligand>
        <name>Mn(2+)</name>
        <dbReference type="ChEBI" id="CHEBI:29035"/>
        <label>1</label>
    </ligand>
</feature>